<dbReference type="AlphaFoldDB" id="A0A1U7CKX3"/>
<dbReference type="Gene3D" id="3.20.20.140">
    <property type="entry name" value="Metal-dependent hydrolases"/>
    <property type="match status" value="1"/>
</dbReference>
<dbReference type="OrthoDB" id="9775607at2"/>
<dbReference type="EMBL" id="CP019082">
    <property type="protein sequence ID" value="APW59579.1"/>
    <property type="molecule type" value="Genomic_DNA"/>
</dbReference>
<protein>
    <submittedName>
        <fullName evidence="2">N-substituted formamide deformylase</fullName>
        <ecNumber evidence="2">3.5.1.91</ecNumber>
    </submittedName>
</protein>
<dbReference type="STRING" id="1387353.BSF38_01006"/>
<name>A0A1U7CKX3_9BACT</name>
<dbReference type="InterPro" id="IPR033932">
    <property type="entry name" value="YtcJ-like"/>
</dbReference>
<evidence type="ECO:0000313" key="3">
    <source>
        <dbReference type="Proteomes" id="UP000186309"/>
    </source>
</evidence>
<proteinExistence type="predicted"/>
<dbReference type="EC" id="3.5.1.91" evidence="2"/>
<keyword evidence="2" id="KW-0378">Hydrolase</keyword>
<gene>
    <name evidence="2" type="primary">nfdA_1</name>
    <name evidence="2" type="ORF">BSF38_01006</name>
</gene>
<dbReference type="Gene3D" id="2.30.40.10">
    <property type="entry name" value="Urease, subunit C, domain 1"/>
    <property type="match status" value="1"/>
</dbReference>
<dbReference type="PANTHER" id="PTHR22642:SF2">
    <property type="entry name" value="PROTEIN LONG AFTER FAR-RED 3"/>
    <property type="match status" value="1"/>
</dbReference>
<dbReference type="SUPFAM" id="SSF51556">
    <property type="entry name" value="Metallo-dependent hydrolases"/>
    <property type="match status" value="1"/>
</dbReference>
<reference evidence="3" key="1">
    <citation type="submission" date="2016-12" db="EMBL/GenBank/DDBJ databases">
        <title>Comparative genomics of four Isosphaeraceae planctomycetes: a common pool of plasmids and glycoside hydrolase genes.</title>
        <authorList>
            <person name="Ivanova A."/>
        </authorList>
    </citation>
    <scope>NUCLEOTIDE SEQUENCE [LARGE SCALE GENOMIC DNA]</scope>
    <source>
        <strain evidence="3">PX4</strain>
    </source>
</reference>
<feature type="domain" description="Amidohydrolase 3" evidence="1">
    <location>
        <begin position="86"/>
        <end position="566"/>
    </location>
</feature>
<dbReference type="InterPro" id="IPR011059">
    <property type="entry name" value="Metal-dep_hydrolase_composite"/>
</dbReference>
<dbReference type="SUPFAM" id="SSF51338">
    <property type="entry name" value="Composite domain of metallo-dependent hydrolases"/>
    <property type="match status" value="1"/>
</dbReference>
<sequence>MRPLRWNRRRTLTAAFLTLSVSGVGPGTLRGQEQATPADLIVIAGRIWTGDSAKPWAEALAARAGAIVAVGTRDEVLRWKGAATRLVEAPGGLATPGLVDAHGHIESLGGGLENLDLRGAASLEEVARKVKERGDSLPADAWITGSNWDQSLWPGGSFPTSAVLDAVAPNRPVWLTRVDGHAGWANAAALRRAGVVKATQPPSDGQIHRDPSGEPTGVFIDGAMSLIGRVVPPPTPADVERRILAAQKKIVAQGLTGVHDAGVSAREADVFRRLDRSGRLALRVYAMAMPPAGEEVQTVSRPPVKEPEGSRFEMRAIKLFIDGAMGSRGALLFEPYHDDPGNKGLLLIDPQVLEETTVAALRNGWQVATHAIGDRANSLVLDAYEAALKAVPQAVSPRLRIEHAQVVRKQDVGRFSSLGVIASMQPSHASDDMRWADARLGPGRVDGAYAWRWFLDAKVPLAFGSDFPVEVVSPFWGLYAAMTRQDSDGQPKDGWHPDQRLSLDEALRAFTAGAAYGAFAEGLRGVLKPGMHADITIFDRDLFREPPSRVLAGQVLYTIINGSVVFDAKRP</sequence>
<dbReference type="PANTHER" id="PTHR22642">
    <property type="entry name" value="IMIDAZOLONEPROPIONASE"/>
    <property type="match status" value="1"/>
</dbReference>
<evidence type="ECO:0000313" key="2">
    <source>
        <dbReference type="EMBL" id="APW59579.1"/>
    </source>
</evidence>
<dbReference type="GO" id="GO:0016810">
    <property type="term" value="F:hydrolase activity, acting on carbon-nitrogen (but not peptide) bonds"/>
    <property type="evidence" value="ECO:0007669"/>
    <property type="project" value="InterPro"/>
</dbReference>
<dbReference type="Gene3D" id="3.10.310.70">
    <property type="match status" value="1"/>
</dbReference>
<organism evidence="2 3">
    <name type="scientific">Paludisphaera borealis</name>
    <dbReference type="NCBI Taxonomy" id="1387353"/>
    <lineage>
        <taxon>Bacteria</taxon>
        <taxon>Pseudomonadati</taxon>
        <taxon>Planctomycetota</taxon>
        <taxon>Planctomycetia</taxon>
        <taxon>Isosphaerales</taxon>
        <taxon>Isosphaeraceae</taxon>
        <taxon>Paludisphaera</taxon>
    </lineage>
</organism>
<keyword evidence="3" id="KW-1185">Reference proteome</keyword>
<dbReference type="Proteomes" id="UP000186309">
    <property type="component" value="Chromosome"/>
</dbReference>
<dbReference type="RefSeq" id="WP_083712702.1">
    <property type="nucleotide sequence ID" value="NZ_CP019082.1"/>
</dbReference>
<dbReference type="InterPro" id="IPR032466">
    <property type="entry name" value="Metal_Hydrolase"/>
</dbReference>
<dbReference type="CDD" id="cd01300">
    <property type="entry name" value="YtcJ_like"/>
    <property type="match status" value="1"/>
</dbReference>
<dbReference type="KEGG" id="pbor:BSF38_01006"/>
<evidence type="ECO:0000259" key="1">
    <source>
        <dbReference type="Pfam" id="PF07969"/>
    </source>
</evidence>
<dbReference type="InterPro" id="IPR013108">
    <property type="entry name" value="Amidohydro_3"/>
</dbReference>
<dbReference type="Pfam" id="PF07969">
    <property type="entry name" value="Amidohydro_3"/>
    <property type="match status" value="1"/>
</dbReference>
<accession>A0A1U7CKX3</accession>